<proteinExistence type="predicted"/>
<evidence type="ECO:0000313" key="3">
    <source>
        <dbReference type="Proteomes" id="UP000318995"/>
    </source>
</evidence>
<keyword evidence="3" id="KW-1185">Reference proteome</keyword>
<evidence type="ECO:0008006" key="4">
    <source>
        <dbReference type="Google" id="ProtNLM"/>
    </source>
</evidence>
<keyword evidence="1" id="KW-0175">Coiled coil</keyword>
<dbReference type="EMBL" id="SJPH01000003">
    <property type="protein sequence ID" value="TWT46768.1"/>
    <property type="molecule type" value="Genomic_DNA"/>
</dbReference>
<dbReference type="RefSeq" id="WP_146573534.1">
    <property type="nucleotide sequence ID" value="NZ_SJPH01000003.1"/>
</dbReference>
<dbReference type="Proteomes" id="UP000318995">
    <property type="component" value="Unassembled WGS sequence"/>
</dbReference>
<comment type="caution">
    <text evidence="2">The sequence shown here is derived from an EMBL/GenBank/DDBJ whole genome shotgun (WGS) entry which is preliminary data.</text>
</comment>
<organism evidence="2 3">
    <name type="scientific">Botrimarina hoheduenensis</name>
    <dbReference type="NCBI Taxonomy" id="2528000"/>
    <lineage>
        <taxon>Bacteria</taxon>
        <taxon>Pseudomonadati</taxon>
        <taxon>Planctomycetota</taxon>
        <taxon>Planctomycetia</taxon>
        <taxon>Pirellulales</taxon>
        <taxon>Lacipirellulaceae</taxon>
        <taxon>Botrimarina</taxon>
    </lineage>
</organism>
<accession>A0A5C5W7C2</accession>
<feature type="coiled-coil region" evidence="1">
    <location>
        <begin position="63"/>
        <end position="90"/>
    </location>
</feature>
<gene>
    <name evidence="2" type="ORF">Pla111_18690</name>
</gene>
<evidence type="ECO:0000313" key="2">
    <source>
        <dbReference type="EMBL" id="TWT46768.1"/>
    </source>
</evidence>
<protein>
    <recommendedName>
        <fullName evidence="4">Chromosome partition protein Smc</fullName>
    </recommendedName>
</protein>
<sequence length="272" mass="29694">MIKKTIVSALALTLLAGLTVGSDLGSYLSTAYHRMTDRVSDTVPIEFQIDRARQLVAELAPEVREAMRVIAKEEIALERLDDQIVSASEQAVQGKDAIVRLQSDLTSGKGVFQYAGRTYTRSQVSEDLSRRFTRHKVADETLAHLETMRDARQGNLEAARLKLTAMISTQKQLEADLVNLEAKRSLVAVAQTATDVALDDSRLARAKELIADIRTRLDVTAKLAHADAAYPGEIQLDPQQSAEITDQVAAYFGLERADAPSTTAVAVSVSKD</sequence>
<evidence type="ECO:0000256" key="1">
    <source>
        <dbReference type="SAM" id="Coils"/>
    </source>
</evidence>
<dbReference type="OrthoDB" id="271886at2"/>
<name>A0A5C5W7C2_9BACT</name>
<dbReference type="AlphaFoldDB" id="A0A5C5W7C2"/>
<reference evidence="2 3" key="1">
    <citation type="submission" date="2019-02" db="EMBL/GenBank/DDBJ databases">
        <title>Deep-cultivation of Planctomycetes and their phenomic and genomic characterization uncovers novel biology.</title>
        <authorList>
            <person name="Wiegand S."/>
            <person name="Jogler M."/>
            <person name="Boedeker C."/>
            <person name="Pinto D."/>
            <person name="Vollmers J."/>
            <person name="Rivas-Marin E."/>
            <person name="Kohn T."/>
            <person name="Peeters S.H."/>
            <person name="Heuer A."/>
            <person name="Rast P."/>
            <person name="Oberbeckmann S."/>
            <person name="Bunk B."/>
            <person name="Jeske O."/>
            <person name="Meyerdierks A."/>
            <person name="Storesund J.E."/>
            <person name="Kallscheuer N."/>
            <person name="Luecker S."/>
            <person name="Lage O.M."/>
            <person name="Pohl T."/>
            <person name="Merkel B.J."/>
            <person name="Hornburger P."/>
            <person name="Mueller R.-W."/>
            <person name="Bruemmer F."/>
            <person name="Labrenz M."/>
            <person name="Spormann A.M."/>
            <person name="Op Den Camp H."/>
            <person name="Overmann J."/>
            <person name="Amann R."/>
            <person name="Jetten M.S.M."/>
            <person name="Mascher T."/>
            <person name="Medema M.H."/>
            <person name="Devos D.P."/>
            <person name="Kaster A.-K."/>
            <person name="Ovreas L."/>
            <person name="Rohde M."/>
            <person name="Galperin M.Y."/>
            <person name="Jogler C."/>
        </authorList>
    </citation>
    <scope>NUCLEOTIDE SEQUENCE [LARGE SCALE GENOMIC DNA]</scope>
    <source>
        <strain evidence="2 3">Pla111</strain>
    </source>
</reference>